<dbReference type="GO" id="GO:0006261">
    <property type="term" value="P:DNA-templated DNA replication"/>
    <property type="evidence" value="ECO:0007669"/>
    <property type="project" value="InterPro"/>
</dbReference>
<dbReference type="GO" id="GO:0039693">
    <property type="term" value="P:viral DNA genome replication"/>
    <property type="evidence" value="ECO:0007669"/>
    <property type="project" value="UniProtKB-KW"/>
</dbReference>
<evidence type="ECO:0000256" key="9">
    <source>
        <dbReference type="ARBA" id="ARBA00023125"/>
    </source>
</evidence>
<evidence type="ECO:0000256" key="7">
    <source>
        <dbReference type="ARBA" id="ARBA00022932"/>
    </source>
</evidence>
<evidence type="ECO:0000256" key="8">
    <source>
        <dbReference type="ARBA" id="ARBA00023109"/>
    </source>
</evidence>
<dbReference type="InterPro" id="IPR019760">
    <property type="entry name" value="DNA-dir_DNA_pol_A_CS"/>
</dbReference>
<gene>
    <name evidence="12" type="primary">BL198_gp023</name>
</gene>
<dbReference type="GO" id="GO:0003677">
    <property type="term" value="F:DNA binding"/>
    <property type="evidence" value="ECO:0007669"/>
    <property type="project" value="UniProtKB-KW"/>
</dbReference>
<reference evidence="12" key="1">
    <citation type="submission" date="2022-12" db="EMBL/GenBank/DDBJ databases">
        <authorList>
            <person name="Hils M."/>
            <person name="Clarke A."/>
            <person name="Albert M."/>
            <person name="Lenski J."/>
        </authorList>
    </citation>
    <scope>NUCLEOTIDE SEQUENCE</scope>
</reference>
<evidence type="ECO:0000256" key="4">
    <source>
        <dbReference type="ARBA" id="ARBA00022679"/>
    </source>
</evidence>
<accession>A0AAE9WYA6</accession>
<comment type="catalytic activity">
    <reaction evidence="10">
        <text>DNA(n) + a 2'-deoxyribonucleoside 5'-triphosphate = DNA(n+1) + diphosphate</text>
        <dbReference type="Rhea" id="RHEA:22508"/>
        <dbReference type="Rhea" id="RHEA-COMP:17339"/>
        <dbReference type="Rhea" id="RHEA-COMP:17340"/>
        <dbReference type="ChEBI" id="CHEBI:33019"/>
        <dbReference type="ChEBI" id="CHEBI:61560"/>
        <dbReference type="ChEBI" id="CHEBI:173112"/>
        <dbReference type="EC" id="2.7.7.7"/>
    </reaction>
</comment>
<keyword evidence="5" id="KW-0548">Nucleotidyltransferase</keyword>
<keyword evidence="8" id="KW-1194">Viral DNA replication</keyword>
<keyword evidence="9" id="KW-0238">DNA-binding</keyword>
<dbReference type="Proteomes" id="UP001214072">
    <property type="component" value="Segment"/>
</dbReference>
<dbReference type="Pfam" id="PF00476">
    <property type="entry name" value="DNA_pol_A"/>
    <property type="match status" value="1"/>
</dbReference>
<feature type="domain" description="DNA-directed DNA polymerase family A palm" evidence="11">
    <location>
        <begin position="502"/>
        <end position="755"/>
    </location>
</feature>
<keyword evidence="4" id="KW-0808">Transferase</keyword>
<protein>
    <recommendedName>
        <fullName evidence="3">DNA polymerase</fullName>
        <ecNumber evidence="2">2.7.7.7</ecNumber>
    </recommendedName>
</protein>
<evidence type="ECO:0000259" key="11">
    <source>
        <dbReference type="SMART" id="SM00482"/>
    </source>
</evidence>
<keyword evidence="13" id="KW-1185">Reference proteome</keyword>
<evidence type="ECO:0000313" key="12">
    <source>
        <dbReference type="EMBL" id="WCD56052.1"/>
    </source>
</evidence>
<sequence>MGMYEDQLAWDEIDRARRLVAIADGTYKEPERPGIPPAEQSFKRAWENAGVTFPYAVWDVETTIYTSYKRKGNPFDPRNFVVMSGYKHSLMGTTVIGDYFGKAGRPRDWFVKLLQGIKVLVGQNIKFDLLHAFMDEEWGELNRLAWMDFVAKGGLVWDTQLAEYLLEGMTQASQMISLDELAPKYGGNIKFDEVKALWEAGVQTYDIDEGLLTRYLCGTPEDHGDIGNTELVFLGQYARAKVAGQIKSILLNMGSLLYTIEAEFNGMAVDKEEGIKQAKLLGAQIAEMSAELQGYLPEDLPFRFNWNSGAQKSAIIFGGKVKYQQWVQHTGDDGLPAFAMKDAVMYVGPGDTLTLQPDFDTLTYKSGKNAGEYKTKKVKVKDFDKPKGAKQDFYYQFPGYTKPRPEWKGAVEGVYSTSAQVIADLGNRGIPFLATLSKLVGMTKDLTTYYIVIDEETGEATGMLTLVQLDGIIHHSLNHTSTITARFSSSNPNLQNIPKEGKSVVKLLFISRFKGGKIIQSDFTALEVYVQAILTKCPQLIRDLLDGLDMHCVRVSQTYGITYEEAYRLCVVDKVDDWPKKRTKAKIFSFQRAYGAGAQKISDSVGMPIEEVEALIAAENERYPEIDKFYAALSDLLDKSAQQSGIVVMHPDINGLTCFLRKAYYRTPDNKLYSYREHPAPKWIAEKPASKGGKASSFSPTEIKNYIVQGEGGEWAKAAMWLAIREFYRRKNFGGKGLLVNQVHDALYADADDSVALEVAVVLEASMLAASEFMEWYFGWEVPVPVPSATAWGANMMEENPMPEGFTALVAQERLALRQRYLGGYTPSFN</sequence>
<dbReference type="PANTHER" id="PTHR10133">
    <property type="entry name" value="DNA POLYMERASE I"/>
    <property type="match status" value="1"/>
</dbReference>
<dbReference type="Gene3D" id="3.30.70.370">
    <property type="match status" value="1"/>
</dbReference>
<keyword evidence="7 12" id="KW-0239">DNA-directed DNA polymerase</keyword>
<dbReference type="PROSITE" id="PS00447">
    <property type="entry name" value="DNA_POLYMERASE_A"/>
    <property type="match status" value="1"/>
</dbReference>
<dbReference type="GO" id="GO:0003887">
    <property type="term" value="F:DNA-directed DNA polymerase activity"/>
    <property type="evidence" value="ECO:0007669"/>
    <property type="project" value="UniProtKB-KW"/>
</dbReference>
<dbReference type="InterPro" id="IPR002298">
    <property type="entry name" value="DNA_polymerase_A"/>
</dbReference>
<evidence type="ECO:0000256" key="5">
    <source>
        <dbReference type="ARBA" id="ARBA00022695"/>
    </source>
</evidence>
<evidence type="ECO:0000313" key="13">
    <source>
        <dbReference type="Proteomes" id="UP001214072"/>
    </source>
</evidence>
<dbReference type="PANTHER" id="PTHR10133:SF27">
    <property type="entry name" value="DNA POLYMERASE NU"/>
    <property type="match status" value="1"/>
</dbReference>
<dbReference type="EMBL" id="OQ135102">
    <property type="protein sequence ID" value="WCD56052.1"/>
    <property type="molecule type" value="Genomic_DNA"/>
</dbReference>
<reference evidence="12" key="2">
    <citation type="journal article" date="2024" name="Viruses">
        <title>New Genera and Species of Caulobacter and Brevundimonas Bacteriophages Provide Insights into Phage Genome Evolution.</title>
        <authorList>
            <person name="Ely B."/>
            <person name="Hils M."/>
            <person name="Clarke A."/>
            <person name="Albert M."/>
            <person name="Holness N."/>
            <person name="Lenski J."/>
            <person name="Mohammadi T."/>
        </authorList>
    </citation>
    <scope>NUCLEOTIDE SEQUENCE</scope>
</reference>
<dbReference type="SMART" id="SM00482">
    <property type="entry name" value="POLAc"/>
    <property type="match status" value="1"/>
</dbReference>
<dbReference type="SUPFAM" id="SSF56672">
    <property type="entry name" value="DNA/RNA polymerases"/>
    <property type="match status" value="1"/>
</dbReference>
<evidence type="ECO:0000256" key="10">
    <source>
        <dbReference type="ARBA" id="ARBA00049244"/>
    </source>
</evidence>
<dbReference type="EC" id="2.7.7.7" evidence="2"/>
<dbReference type="Gene3D" id="1.10.150.20">
    <property type="entry name" value="5' to 3' exonuclease, C-terminal subdomain"/>
    <property type="match status" value="1"/>
</dbReference>
<evidence type="ECO:0000256" key="3">
    <source>
        <dbReference type="ARBA" id="ARBA00015749"/>
    </source>
</evidence>
<keyword evidence="6" id="KW-0235">DNA replication</keyword>
<evidence type="ECO:0000256" key="6">
    <source>
        <dbReference type="ARBA" id="ARBA00022705"/>
    </source>
</evidence>
<evidence type="ECO:0000256" key="2">
    <source>
        <dbReference type="ARBA" id="ARBA00012417"/>
    </source>
</evidence>
<dbReference type="InterPro" id="IPR001098">
    <property type="entry name" value="DNA-dir_DNA_pol_A_palm_dom"/>
</dbReference>
<evidence type="ECO:0000256" key="1">
    <source>
        <dbReference type="ARBA" id="ARBA00007705"/>
    </source>
</evidence>
<dbReference type="PRINTS" id="PR00868">
    <property type="entry name" value="DNAPOLI"/>
</dbReference>
<comment type="similarity">
    <text evidence="1">Belongs to the DNA polymerase type-A family.</text>
</comment>
<proteinExistence type="inferred from homology"/>
<dbReference type="GO" id="GO:0006302">
    <property type="term" value="P:double-strand break repair"/>
    <property type="evidence" value="ECO:0007669"/>
    <property type="project" value="TreeGrafter"/>
</dbReference>
<name>A0AAE9WYA6_9CAUD</name>
<organism evidence="12 13">
    <name type="scientific">Caulobacter phage BL198</name>
    <dbReference type="NCBI Taxonomy" id="3020395"/>
    <lineage>
        <taxon>Viruses</taxon>
        <taxon>Duplodnaviria</taxon>
        <taxon>Heunggongvirae</taxon>
        <taxon>Uroviricota</taxon>
        <taxon>Caudoviricetes</taxon>
        <taxon>Autographivirales</taxon>
        <taxon>Autonotataviridae</taxon>
        <taxon>Percyvirus</taxon>
        <taxon>Percyvirus BL198</taxon>
    </lineage>
</organism>
<dbReference type="InterPro" id="IPR043502">
    <property type="entry name" value="DNA/RNA_pol_sf"/>
</dbReference>